<keyword evidence="3" id="KW-0479">Metal-binding</keyword>
<reference evidence="5 6" key="1">
    <citation type="submission" date="2019-06" db="EMBL/GenBank/DDBJ databases">
        <title>Metagenome assembled Genome of Spiribacter salinus SL48-SHIP from the microbial mat of Salt Lake 48 (Novosibirsk region, Russia).</title>
        <authorList>
            <person name="Shipova A."/>
            <person name="Rozanov A.S."/>
            <person name="Bryanskaya A.V."/>
            <person name="Peltek S.E."/>
        </authorList>
    </citation>
    <scope>NUCLEOTIDE SEQUENCE [LARGE SCALE GENOMIC DNA]</scope>
    <source>
        <strain evidence="5">SL48-SHIP-2</strain>
    </source>
</reference>
<accession>A0A540VWC5</accession>
<feature type="binding site" evidence="2">
    <location>
        <position position="179"/>
    </location>
    <ligand>
        <name>substrate</name>
    </ligand>
</feature>
<keyword evidence="1" id="KW-0732">Signal</keyword>
<keyword evidence="4" id="KW-1133">Transmembrane helix</keyword>
<dbReference type="AlphaFoldDB" id="A0A540VWC5"/>
<evidence type="ECO:0000313" key="6">
    <source>
        <dbReference type="Proteomes" id="UP000315400"/>
    </source>
</evidence>
<dbReference type="InterPro" id="IPR019546">
    <property type="entry name" value="TAT_signal_bac_arc"/>
</dbReference>
<dbReference type="GO" id="GO:0031317">
    <property type="term" value="C:tripartite ATP-independent periplasmic transporter complex"/>
    <property type="evidence" value="ECO:0007669"/>
    <property type="project" value="InterPro"/>
</dbReference>
<keyword evidence="4" id="KW-0812">Transmembrane</keyword>
<proteinExistence type="predicted"/>
<dbReference type="PANTHER" id="PTHR33376:SF5">
    <property type="entry name" value="EXTRACYTOPLASMIC SOLUTE RECEPTOR PROTEIN"/>
    <property type="match status" value="1"/>
</dbReference>
<gene>
    <name evidence="5" type="ORF">FKY71_00330</name>
</gene>
<dbReference type="GO" id="GO:0055085">
    <property type="term" value="P:transmembrane transport"/>
    <property type="evidence" value="ECO:0007669"/>
    <property type="project" value="InterPro"/>
</dbReference>
<feature type="binding site" evidence="3">
    <location>
        <position position="238"/>
    </location>
    <ligand>
        <name>substrate</name>
    </ligand>
</feature>
<evidence type="ECO:0000313" key="5">
    <source>
        <dbReference type="EMBL" id="TQF01063.1"/>
    </source>
</evidence>
<feature type="binding site" evidence="3">
    <location>
        <position position="264"/>
    </location>
    <ligand>
        <name>substrate</name>
    </ligand>
</feature>
<feature type="transmembrane region" description="Helical" evidence="4">
    <location>
        <begin position="28"/>
        <end position="46"/>
    </location>
</feature>
<dbReference type="NCBIfam" id="TIGR01409">
    <property type="entry name" value="TAT_signal_seq"/>
    <property type="match status" value="1"/>
</dbReference>
<dbReference type="Gene3D" id="3.40.190.170">
    <property type="entry name" value="Bacterial extracellular solute-binding protein, family 7"/>
    <property type="match status" value="1"/>
</dbReference>
<organism evidence="5 6">
    <name type="scientific">Spiribacter salinus</name>
    <dbReference type="NCBI Taxonomy" id="1335746"/>
    <lineage>
        <taxon>Bacteria</taxon>
        <taxon>Pseudomonadati</taxon>
        <taxon>Pseudomonadota</taxon>
        <taxon>Gammaproteobacteria</taxon>
        <taxon>Chromatiales</taxon>
        <taxon>Ectothiorhodospiraceae</taxon>
        <taxon>Spiribacter</taxon>
    </lineage>
</organism>
<comment type="caution">
    <text evidence="5">The sequence shown here is derived from an EMBL/GenBank/DDBJ whole genome shotgun (WGS) entry which is preliminary data.</text>
</comment>
<dbReference type="InterPro" id="IPR026289">
    <property type="entry name" value="SBP_TakP-like"/>
</dbReference>
<evidence type="ECO:0000256" key="4">
    <source>
        <dbReference type="SAM" id="Phobius"/>
    </source>
</evidence>
<protein>
    <submittedName>
        <fullName evidence="5">TRAP transporter substrate-binding protein</fullName>
    </submittedName>
</protein>
<dbReference type="PIRSF" id="PIRSF039026">
    <property type="entry name" value="SiaP"/>
    <property type="match status" value="1"/>
</dbReference>
<dbReference type="PROSITE" id="PS51318">
    <property type="entry name" value="TAT"/>
    <property type="match status" value="1"/>
</dbReference>
<dbReference type="Proteomes" id="UP000315400">
    <property type="component" value="Unassembled WGS sequence"/>
</dbReference>
<name>A0A540VWC5_9GAMM</name>
<dbReference type="Gene3D" id="3.40.190.10">
    <property type="entry name" value="Periplasmic binding protein-like II"/>
    <property type="match status" value="1"/>
</dbReference>
<dbReference type="Pfam" id="PF03480">
    <property type="entry name" value="DctP"/>
    <property type="match status" value="1"/>
</dbReference>
<dbReference type="GO" id="GO:0046872">
    <property type="term" value="F:metal ion binding"/>
    <property type="evidence" value="ECO:0007669"/>
    <property type="project" value="UniProtKB-KW"/>
</dbReference>
<feature type="binding site" evidence="3">
    <location>
        <position position="239"/>
    </location>
    <ligand>
        <name>Na(+)</name>
        <dbReference type="ChEBI" id="CHEBI:29101"/>
    </ligand>
</feature>
<dbReference type="InterPro" id="IPR038404">
    <property type="entry name" value="TRAP_DctP_sf"/>
</dbReference>
<sequence>MTDSTVSNVTRNAAEPDGSRRKFLKGSLAAAGGVAAGTAIVGAPYVNAQSPIVMRMQASWPASNVWFTFAENFAKRVEAMSGGRIKVDLLPSGAVVDAFQVMDACSDGILDAAHSVPAYWYGKHKGASLFGTGPCYGGDALNFLSWFNQGGGDELYRELTQDVLGLNVVGRMGFPMPSQPFGWFKDGNVNTVEDLKGFKYRTVGLAADVLQKMGMSVAQLPGGEIVPAMERGVIDAFEFNNPSSDRDFGAQDVSKDWYLGSYHQASETMEYIFSKDFLDELDDDLHAIVLHAVEAATLNNICYSHDRYSSDFAKLVEEDGVQLHRTSGEILDAQLQAWSEVEEELSAEDPMLAKILDSQRQWFERCAFYTLMNVGDATMERAYEHNFPGRLV</sequence>
<dbReference type="InterPro" id="IPR018389">
    <property type="entry name" value="DctP_fam"/>
</dbReference>
<feature type="binding site" evidence="2">
    <location>
        <position position="201"/>
    </location>
    <ligand>
        <name>substrate</name>
    </ligand>
</feature>
<evidence type="ECO:0000256" key="1">
    <source>
        <dbReference type="ARBA" id="ARBA00022729"/>
    </source>
</evidence>
<evidence type="ECO:0000256" key="3">
    <source>
        <dbReference type="PIRSR" id="PIRSR039026-2"/>
    </source>
</evidence>
<keyword evidence="4" id="KW-0472">Membrane</keyword>
<evidence type="ECO:0000256" key="2">
    <source>
        <dbReference type="PIRSR" id="PIRSR039026-1"/>
    </source>
</evidence>
<dbReference type="EMBL" id="VIFK01000001">
    <property type="protein sequence ID" value="TQF01063.1"/>
    <property type="molecule type" value="Genomic_DNA"/>
</dbReference>
<dbReference type="InterPro" id="IPR006311">
    <property type="entry name" value="TAT_signal"/>
</dbReference>
<dbReference type="CDD" id="cd13604">
    <property type="entry name" value="PBP2_TRAP_ketoacid_lactate_like"/>
    <property type="match status" value="1"/>
</dbReference>
<dbReference type="PANTHER" id="PTHR33376">
    <property type="match status" value="1"/>
</dbReference>